<dbReference type="Proteomes" id="UP001375743">
    <property type="component" value="Unassembled WGS sequence"/>
</dbReference>
<dbReference type="InterPro" id="IPR045919">
    <property type="entry name" value="DUF6338"/>
</dbReference>
<organism evidence="2 3">
    <name type="scientific">Benzoatithermus flavus</name>
    <dbReference type="NCBI Taxonomy" id="3108223"/>
    <lineage>
        <taxon>Bacteria</taxon>
        <taxon>Pseudomonadati</taxon>
        <taxon>Pseudomonadota</taxon>
        <taxon>Alphaproteobacteria</taxon>
        <taxon>Geminicoccales</taxon>
        <taxon>Geminicoccaceae</taxon>
        <taxon>Benzoatithermus</taxon>
    </lineage>
</organism>
<sequence>MDLSVTGLSLGAFLVLPGYWASTLQIWCAGATQAEGAGEWLAMSLLRSIALNAIALPLALLLPGLSVSVPLDASIEKVGQAIVALPVITFLRYAGVLYALATLQGLAFGLLQRWTKGLAWAFGWTSMTPYEDVWNDVLSERFRSAENLARKGTASLLCPWLRLTLPDGRVILGRMQRSSVRIEQDKPIEVYLEPVYRLDAGSRTIRSLAHDLVGATDEALYLRLEPGTAVEIIPAVAGWRPSFAAAPPPVAPVPFAPRRTARP</sequence>
<feature type="transmembrane region" description="Helical" evidence="1">
    <location>
        <begin position="50"/>
        <end position="69"/>
    </location>
</feature>
<feature type="transmembrane region" description="Helical" evidence="1">
    <location>
        <begin position="81"/>
        <end position="101"/>
    </location>
</feature>
<reference evidence="2 3" key="1">
    <citation type="submission" date="2024-01" db="EMBL/GenBank/DDBJ databases">
        <title>Multi-omics insights into the function and evolution of sodium benzoate biodegradation pathways in Benzoatithermus flavus gen. nov., sp. nov. from hot spring.</title>
        <authorList>
            <person name="Hu C.-J."/>
            <person name="Li W.-J."/>
        </authorList>
    </citation>
    <scope>NUCLEOTIDE SEQUENCE [LARGE SCALE GENOMIC DNA]</scope>
    <source>
        <strain evidence="2 3">SYSU G07066</strain>
    </source>
</reference>
<keyword evidence="3" id="KW-1185">Reference proteome</keyword>
<gene>
    <name evidence="2" type="ORF">U1T56_04860</name>
</gene>
<protein>
    <submittedName>
        <fullName evidence="2">DUF6338 family protein</fullName>
    </submittedName>
</protein>
<evidence type="ECO:0000313" key="3">
    <source>
        <dbReference type="Proteomes" id="UP001375743"/>
    </source>
</evidence>
<evidence type="ECO:0000256" key="1">
    <source>
        <dbReference type="SAM" id="Phobius"/>
    </source>
</evidence>
<accession>A0ABU8XQ25</accession>
<dbReference type="Pfam" id="PF19865">
    <property type="entry name" value="DUF6338"/>
    <property type="match status" value="1"/>
</dbReference>
<dbReference type="EMBL" id="JBBLZC010000003">
    <property type="protein sequence ID" value="MEK0082469.1"/>
    <property type="molecule type" value="Genomic_DNA"/>
</dbReference>
<keyword evidence="1" id="KW-0472">Membrane</keyword>
<name>A0ABU8XQ25_9PROT</name>
<keyword evidence="1" id="KW-0812">Transmembrane</keyword>
<comment type="caution">
    <text evidence="2">The sequence shown here is derived from an EMBL/GenBank/DDBJ whole genome shotgun (WGS) entry which is preliminary data.</text>
</comment>
<dbReference type="RefSeq" id="WP_418158316.1">
    <property type="nucleotide sequence ID" value="NZ_JBBLZC010000003.1"/>
</dbReference>
<proteinExistence type="predicted"/>
<evidence type="ECO:0000313" key="2">
    <source>
        <dbReference type="EMBL" id="MEK0082469.1"/>
    </source>
</evidence>
<keyword evidence="1" id="KW-1133">Transmembrane helix</keyword>